<evidence type="ECO:0000313" key="2">
    <source>
        <dbReference type="EMBL" id="CAG6701767.1"/>
    </source>
</evidence>
<sequence>MGGVCDAQQSRHLLQENQRRAPFTTVEDSDRGGSPSPASSETHPMGAVRMGPGPRVRTVRSQARHQHRSVQLRRPNAGPSAGPELLRGPLLDHRACAGRMHHRRDIRRTRGRTDISAVGARHRACLALSHRAVRVRALPDIASVANRRTWSDVRVVQ</sequence>
<feature type="compositionally biased region" description="Basic residues" evidence="1">
    <location>
        <begin position="62"/>
        <end position="71"/>
    </location>
</feature>
<dbReference type="AlphaFoldDB" id="A0A8D8UBV1"/>
<evidence type="ECO:0000256" key="1">
    <source>
        <dbReference type="SAM" id="MobiDB-lite"/>
    </source>
</evidence>
<organism evidence="2">
    <name type="scientific">Cacopsylla melanoneura</name>
    <dbReference type="NCBI Taxonomy" id="428564"/>
    <lineage>
        <taxon>Eukaryota</taxon>
        <taxon>Metazoa</taxon>
        <taxon>Ecdysozoa</taxon>
        <taxon>Arthropoda</taxon>
        <taxon>Hexapoda</taxon>
        <taxon>Insecta</taxon>
        <taxon>Pterygota</taxon>
        <taxon>Neoptera</taxon>
        <taxon>Paraneoptera</taxon>
        <taxon>Hemiptera</taxon>
        <taxon>Sternorrhyncha</taxon>
        <taxon>Psylloidea</taxon>
        <taxon>Psyllidae</taxon>
        <taxon>Psyllinae</taxon>
        <taxon>Cacopsylla</taxon>
    </lineage>
</organism>
<protein>
    <submittedName>
        <fullName evidence="2">Uncharacterized protein</fullName>
    </submittedName>
</protein>
<dbReference type="EMBL" id="HBUF01340086">
    <property type="protein sequence ID" value="CAG6701770.1"/>
    <property type="molecule type" value="Transcribed_RNA"/>
</dbReference>
<feature type="region of interest" description="Disordered" evidence="1">
    <location>
        <begin position="1"/>
        <end position="87"/>
    </location>
</feature>
<proteinExistence type="predicted"/>
<accession>A0A8D8UBV1</accession>
<dbReference type="EMBL" id="HBUF01340085">
    <property type="protein sequence ID" value="CAG6701767.1"/>
    <property type="molecule type" value="Transcribed_RNA"/>
</dbReference>
<name>A0A8D8UBV1_9HEMI</name>
<reference evidence="2" key="1">
    <citation type="submission" date="2021-05" db="EMBL/GenBank/DDBJ databases">
        <authorList>
            <person name="Alioto T."/>
            <person name="Alioto T."/>
            <person name="Gomez Garrido J."/>
        </authorList>
    </citation>
    <scope>NUCLEOTIDE SEQUENCE</scope>
</reference>
<dbReference type="EMBL" id="HBUF01340087">
    <property type="protein sequence ID" value="CAG6701772.1"/>
    <property type="molecule type" value="Transcribed_RNA"/>
</dbReference>